<accession>A0A1D1XP02</accession>
<dbReference type="GO" id="GO:0042273">
    <property type="term" value="P:ribosomal large subunit biogenesis"/>
    <property type="evidence" value="ECO:0007669"/>
    <property type="project" value="TreeGrafter"/>
</dbReference>
<dbReference type="InterPro" id="IPR005343">
    <property type="entry name" value="Noc2"/>
</dbReference>
<dbReference type="Pfam" id="PF03715">
    <property type="entry name" value="Noc2"/>
    <property type="match status" value="1"/>
</dbReference>
<dbReference type="PANTHER" id="PTHR12687:SF4">
    <property type="entry name" value="NUCLEOLAR COMPLEX PROTEIN 2 HOMOLOG"/>
    <property type="match status" value="1"/>
</dbReference>
<protein>
    <submittedName>
        <fullName evidence="5">Nucleolar complex protein 2</fullName>
    </submittedName>
</protein>
<comment type="similarity">
    <text evidence="2">Belongs to the NOC2 family.</text>
</comment>
<gene>
    <name evidence="5" type="primary">At2g18220_6</name>
    <name evidence="5" type="ORF">g.103833</name>
</gene>
<feature type="region of interest" description="Disordered" evidence="4">
    <location>
        <begin position="1"/>
        <end position="38"/>
    </location>
</feature>
<keyword evidence="3" id="KW-0539">Nucleus</keyword>
<reference evidence="5" key="1">
    <citation type="submission" date="2015-07" db="EMBL/GenBank/DDBJ databases">
        <title>Transcriptome Assembly of Anthurium amnicola.</title>
        <authorList>
            <person name="Suzuki J."/>
        </authorList>
    </citation>
    <scope>NUCLEOTIDE SEQUENCE</scope>
</reference>
<evidence type="ECO:0000256" key="4">
    <source>
        <dbReference type="SAM" id="MobiDB-lite"/>
    </source>
</evidence>
<dbReference type="AlphaFoldDB" id="A0A1D1XP02"/>
<dbReference type="GO" id="GO:0030690">
    <property type="term" value="C:Noc1p-Noc2p complex"/>
    <property type="evidence" value="ECO:0007669"/>
    <property type="project" value="TreeGrafter"/>
</dbReference>
<evidence type="ECO:0000256" key="2">
    <source>
        <dbReference type="ARBA" id="ARBA00005907"/>
    </source>
</evidence>
<evidence type="ECO:0000256" key="3">
    <source>
        <dbReference type="ARBA" id="ARBA00023242"/>
    </source>
</evidence>
<dbReference type="GO" id="GO:0005730">
    <property type="term" value="C:nucleolus"/>
    <property type="evidence" value="ECO:0007669"/>
    <property type="project" value="TreeGrafter"/>
</dbReference>
<feature type="region of interest" description="Disordered" evidence="4">
    <location>
        <begin position="627"/>
        <end position="750"/>
    </location>
</feature>
<comment type="subcellular location">
    <subcellularLocation>
        <location evidence="1">Nucleus</location>
    </subcellularLocation>
</comment>
<sequence length="750" mass="84287">MSDIQDSDKSNGKIRGSILSSKKAAKEHMEQMQRLQEKDPEFYQFLKDHDKELLEFNDEGFDEEGATDLEKIDSQDIETDLEGDEPQFAAKKMQKSSRKIITTAMVDLWSAGIKDRKLSSIRALLRAFRAACHYGDDDFEESSPTLSIVSSSVFNRIMLVVLNEMDKSLRELLKLPSSGGKRETIVDLMRSKLWMKYGSLVRSYLGNALDVLNQMTDEQMVSFTIKRIKSSAVFLAAFPILLRKYIKVLIHFWGTGGGALQVVSFLFLRDLCLRLGPDCLDTCLRGMYKAYVWNCQIKGKYASASKLKHIHFLGNCVAEVCGVDLSIAYQHAFIFVRQLATILRGTLTEKPNVNFNKKTKGGSRKTKDTESEPGSKKAYLKVYDWQFISCLELWTGVICAYSSETDFRLLAYPLTQIIFGVARLVPTARYFPVRLHCARMLNRISASTGSFIPLSLLLLDVLEWKELNSLPDGGVGKAVDLLTRKLVGKPTLKTRAFQEACIHAVVEQLAEHLAQWSYSIAFFELSFIPIVRLRSFCKSTTRFRKEIRELIRQVECNAEFMNARRGSIELSPNNPAAAAFLQVEKEAGISPLSQFVADLRRRSQQRNDSIAKSSVLVGEKSSVFGSKLSKTVEEEDGDDDDDDGGSDEGAAVFCSSWLPNPNAGLSKAQHSKKKRGKKHDKDSTVGTDEDVVEDLILSSDDDEAPGSDLLSEYEEHEPEQPHLKVNKKRKPSAISPKKNRSSLAKKTRRK</sequence>
<feature type="compositionally biased region" description="Acidic residues" evidence="4">
    <location>
        <begin position="687"/>
        <end position="717"/>
    </location>
</feature>
<dbReference type="GO" id="GO:0005654">
    <property type="term" value="C:nucleoplasm"/>
    <property type="evidence" value="ECO:0007669"/>
    <property type="project" value="TreeGrafter"/>
</dbReference>
<dbReference type="PANTHER" id="PTHR12687">
    <property type="entry name" value="NUCLEOLAR COMPLEX 2 AND RAD4-RELATED"/>
    <property type="match status" value="1"/>
</dbReference>
<evidence type="ECO:0000256" key="1">
    <source>
        <dbReference type="ARBA" id="ARBA00004123"/>
    </source>
</evidence>
<dbReference type="GO" id="GO:0030691">
    <property type="term" value="C:Noc2p-Noc3p complex"/>
    <property type="evidence" value="ECO:0007669"/>
    <property type="project" value="TreeGrafter"/>
</dbReference>
<feature type="compositionally biased region" description="Basic residues" evidence="4">
    <location>
        <begin position="669"/>
        <end position="678"/>
    </location>
</feature>
<name>A0A1D1XP02_9ARAE</name>
<feature type="compositionally biased region" description="Basic residues" evidence="4">
    <location>
        <begin position="724"/>
        <end position="750"/>
    </location>
</feature>
<proteinExistence type="inferred from homology"/>
<evidence type="ECO:0000313" key="5">
    <source>
        <dbReference type="EMBL" id="JAT44110.1"/>
    </source>
</evidence>
<dbReference type="EMBL" id="GDJX01023826">
    <property type="protein sequence ID" value="JAT44110.1"/>
    <property type="molecule type" value="Transcribed_RNA"/>
</dbReference>
<organism evidence="5">
    <name type="scientific">Anthurium amnicola</name>
    <dbReference type="NCBI Taxonomy" id="1678845"/>
    <lineage>
        <taxon>Eukaryota</taxon>
        <taxon>Viridiplantae</taxon>
        <taxon>Streptophyta</taxon>
        <taxon>Embryophyta</taxon>
        <taxon>Tracheophyta</taxon>
        <taxon>Spermatophyta</taxon>
        <taxon>Magnoliopsida</taxon>
        <taxon>Liliopsida</taxon>
        <taxon>Araceae</taxon>
        <taxon>Pothoideae</taxon>
        <taxon>Potheae</taxon>
        <taxon>Anthurium</taxon>
    </lineage>
</organism>
<feature type="compositionally biased region" description="Basic and acidic residues" evidence="4">
    <location>
        <begin position="24"/>
        <end position="38"/>
    </location>
</feature>
<feature type="compositionally biased region" description="Basic and acidic residues" evidence="4">
    <location>
        <begin position="1"/>
        <end position="11"/>
    </location>
</feature>
<feature type="compositionally biased region" description="Acidic residues" evidence="4">
    <location>
        <begin position="633"/>
        <end position="646"/>
    </location>
</feature>